<keyword evidence="2" id="KW-1185">Reference proteome</keyword>
<reference key="1">
    <citation type="submission" date="2007-01" db="EMBL/GenBank/DDBJ databases">
        <title>The Genome Sequence of Puccinia graminis f. sp. tritici Strain CRL 75-36-700-3.</title>
        <authorList>
            <consortium name="The Broad Institute Genome Sequencing Platform"/>
            <person name="Birren B."/>
            <person name="Lander E."/>
            <person name="Galagan J."/>
            <person name="Nusbaum C."/>
            <person name="Devon K."/>
            <person name="Cuomo C."/>
            <person name="Jaffe D."/>
            <person name="Butler J."/>
            <person name="Alvarez P."/>
            <person name="Gnerre S."/>
            <person name="Grabherr M."/>
            <person name="Mauceli E."/>
            <person name="Brockman W."/>
            <person name="Young S."/>
            <person name="LaButti K."/>
            <person name="Sykes S."/>
            <person name="DeCaprio D."/>
            <person name="Crawford M."/>
            <person name="Koehrsen M."/>
            <person name="Engels R."/>
            <person name="Montgomery P."/>
            <person name="Pearson M."/>
            <person name="Howarth C."/>
            <person name="Larson L."/>
            <person name="White J."/>
            <person name="Zeng Q."/>
            <person name="Kodira C."/>
            <person name="Yandava C."/>
            <person name="Alvarado L."/>
            <person name="O'Leary S."/>
            <person name="Szabo L."/>
            <person name="Dean R."/>
            <person name="Schein J."/>
        </authorList>
    </citation>
    <scope>NUCLEOTIDE SEQUENCE</scope>
    <source>
        <strain>CRL 75-36-700-3</strain>
    </source>
</reference>
<name>E3KKL0_PUCGT</name>
<dbReference type="EMBL" id="DS178292">
    <property type="protein sequence ID" value="EFP84835.2"/>
    <property type="molecule type" value="Genomic_DNA"/>
</dbReference>
<dbReference type="VEuPathDB" id="FungiDB:PGTG_10306"/>
<dbReference type="RefSeq" id="XP_003329254.2">
    <property type="nucleotide sequence ID" value="XM_003329206.2"/>
</dbReference>
<dbReference type="PANTHER" id="PTHR33266:SF1">
    <property type="entry name" value="F-BOX DOMAIN-CONTAINING PROTEIN"/>
    <property type="match status" value="1"/>
</dbReference>
<organism evidence="1 2">
    <name type="scientific">Puccinia graminis f. sp. tritici (strain CRL 75-36-700-3 / race SCCL)</name>
    <name type="common">Black stem rust fungus</name>
    <dbReference type="NCBI Taxonomy" id="418459"/>
    <lineage>
        <taxon>Eukaryota</taxon>
        <taxon>Fungi</taxon>
        <taxon>Dikarya</taxon>
        <taxon>Basidiomycota</taxon>
        <taxon>Pucciniomycotina</taxon>
        <taxon>Pucciniomycetes</taxon>
        <taxon>Pucciniales</taxon>
        <taxon>Pucciniaceae</taxon>
        <taxon>Puccinia</taxon>
    </lineage>
</organism>
<proteinExistence type="predicted"/>
<sequence>MARKSSRISQATDQAKHIDTECAHFKILHAKHKDAAKLFDTLFKIAGYQAIVTLYWRDFTSGQQGGFVYLQEKLELTDEADQDKITTLIRCAHFVRFPSGTPSGLSNEVMLAAIEGSTPPTKKILTKADKLKWSAAIVQKGFRAEYKGHDLIVLPTLKTLREFAGLCQQNQYKAPYTSIVGPTMCRKTQLLKELAAHVCVVYICLRDWKLTGQPPRSKLADNFLPHLSPDSGLLKHYTHLLAAILNTVSKFFSRPDILQKEFKARLTEWFDYSFQIDSTSKDEYNTDVRNELKELQQIPSTPTKSLVAAVHKVPQTLESKEDGRLRVLLAIDEASKLIDPIDTELDIPYFCVLRQALSEIPSGNGVFAVFTNTSPQIANFNPSQSQDRSSSHRGFGHKSFEPIYRISSLNVFVPKAPPSSWNDLLLPERLFSYGCPFYGLYFKEIVKERPETAVETTSLIAETKLLLNSPSAPSGLLLDPDPAGPPINSELVARHAAHCMFIDLARELIVSDYPPQFVYASAANRVLASNKTYWIKFRLEDFLCTLSGKDPREMEFGYKDNKTQPLGKDNKTQLLDQGRIFFNHFTRISYTPSAAYFMELLYRGVAVQCKSGQPGLDKLFPIYLAPTSESPELEHRNITFCGVQTKHQTGDVDWKQSPNWSKSYANIEGIKNPYLILLFSLRTTGCRVTPWTDPTSVDDTGRVSYQFLGLDEIHCLTPNIHSALERLITAILDDLLELRNQSDEPTKQWVQQLNPVILKLPKTG</sequence>
<evidence type="ECO:0000313" key="1">
    <source>
        <dbReference type="EMBL" id="EFP84835.2"/>
    </source>
</evidence>
<dbReference type="InParanoid" id="E3KKL0"/>
<dbReference type="STRING" id="418459.E3KKL0"/>
<dbReference type="OrthoDB" id="107110at2759"/>
<dbReference type="KEGG" id="pgr:PGTG_10306"/>
<dbReference type="AlphaFoldDB" id="E3KKL0"/>
<reference evidence="2" key="2">
    <citation type="journal article" date="2011" name="Proc. Natl. Acad. Sci. U.S.A.">
        <title>Obligate biotrophy features unraveled by the genomic analysis of rust fungi.</title>
        <authorList>
            <person name="Duplessis S."/>
            <person name="Cuomo C.A."/>
            <person name="Lin Y.-C."/>
            <person name="Aerts A."/>
            <person name="Tisserant E."/>
            <person name="Veneault-Fourrey C."/>
            <person name="Joly D.L."/>
            <person name="Hacquard S."/>
            <person name="Amselem J."/>
            <person name="Cantarel B.L."/>
            <person name="Chiu R."/>
            <person name="Coutinho P.M."/>
            <person name="Feau N."/>
            <person name="Field M."/>
            <person name="Frey P."/>
            <person name="Gelhaye E."/>
            <person name="Goldberg J."/>
            <person name="Grabherr M.G."/>
            <person name="Kodira C.D."/>
            <person name="Kohler A."/>
            <person name="Kuees U."/>
            <person name="Lindquist E.A."/>
            <person name="Lucas S.M."/>
            <person name="Mago R."/>
            <person name="Mauceli E."/>
            <person name="Morin E."/>
            <person name="Murat C."/>
            <person name="Pangilinan J.L."/>
            <person name="Park R."/>
            <person name="Pearson M."/>
            <person name="Quesneville H."/>
            <person name="Rouhier N."/>
            <person name="Sakthikumar S."/>
            <person name="Salamov A.A."/>
            <person name="Schmutz J."/>
            <person name="Selles B."/>
            <person name="Shapiro H."/>
            <person name="Tanguay P."/>
            <person name="Tuskan G.A."/>
            <person name="Henrissat B."/>
            <person name="Van de Peer Y."/>
            <person name="Rouze P."/>
            <person name="Ellis J.G."/>
            <person name="Dodds P.N."/>
            <person name="Schein J.E."/>
            <person name="Zhong S."/>
            <person name="Hamelin R.C."/>
            <person name="Grigoriev I.V."/>
            <person name="Szabo L.J."/>
            <person name="Martin F."/>
        </authorList>
    </citation>
    <scope>NUCLEOTIDE SEQUENCE [LARGE SCALE GENOMIC DNA]</scope>
    <source>
        <strain evidence="2">CRL 75-36-700-3 / race SCCL</strain>
    </source>
</reference>
<dbReference type="Proteomes" id="UP000008783">
    <property type="component" value="Unassembled WGS sequence"/>
</dbReference>
<gene>
    <name evidence="1" type="ORF">PGTG_10306</name>
</gene>
<dbReference type="GeneID" id="10526809"/>
<evidence type="ECO:0000313" key="2">
    <source>
        <dbReference type="Proteomes" id="UP000008783"/>
    </source>
</evidence>
<dbReference type="HOGENOM" id="CLU_008138_2_0_1"/>
<dbReference type="PANTHER" id="PTHR33266">
    <property type="entry name" value="CHROMOSOME 15, WHOLE GENOME SHOTGUN SEQUENCE"/>
    <property type="match status" value="1"/>
</dbReference>
<accession>E3KKL0</accession>
<protein>
    <submittedName>
        <fullName evidence="1">Uncharacterized protein</fullName>
    </submittedName>
</protein>